<feature type="region of interest" description="Disordered" evidence="3">
    <location>
        <begin position="175"/>
        <end position="205"/>
    </location>
</feature>
<organism evidence="5 6">
    <name type="scientific">Lactococcus phage WRP3</name>
    <dbReference type="NCBI Taxonomy" id="1560313"/>
    <lineage>
        <taxon>Viruses</taxon>
        <taxon>Duplodnaviria</taxon>
        <taxon>Heunggongvirae</taxon>
        <taxon>Uroviricota</taxon>
        <taxon>Caudoviricetes</taxon>
        <taxon>Audreyjarvisvirus</taxon>
        <taxon>Audreyjarvisvirus WRP3</taxon>
    </lineage>
</organism>
<gene>
    <name evidence="5" type="ORF">WRP3_059</name>
</gene>
<protein>
    <submittedName>
        <fullName evidence="5">Endolysin</fullName>
    </submittedName>
</protein>
<reference evidence="5 6" key="1">
    <citation type="journal article" date="2015" name="Appl. Environ. Microbiol.">
        <title>Lactococcal 949 group phages recognize a carbohydrate receptor on the host cell surface.</title>
        <authorList>
            <person name="Mahony J."/>
            <person name="Randazzo W."/>
            <person name="Neve H."/>
            <person name="Settanni L."/>
            <person name="van Sinderen D."/>
        </authorList>
    </citation>
    <scope>NUCLEOTIDE SEQUENCE [LARGE SCALE GENOMIC DNA]</scope>
    <source>
        <strain evidence="5">WRP3</strain>
    </source>
</reference>
<evidence type="ECO:0000256" key="1">
    <source>
        <dbReference type="ARBA" id="ARBA00022529"/>
    </source>
</evidence>
<proteinExistence type="predicted"/>
<evidence type="ECO:0000256" key="2">
    <source>
        <dbReference type="ARBA" id="ARBA00022638"/>
    </source>
</evidence>
<feature type="domain" description="N-acetylmuramoyl-L-alanine amidase" evidence="4">
    <location>
        <begin position="12"/>
        <end position="151"/>
    </location>
</feature>
<dbReference type="InterPro" id="IPR002502">
    <property type="entry name" value="Amidase_domain"/>
</dbReference>
<evidence type="ECO:0000313" key="6">
    <source>
        <dbReference type="Proteomes" id="UP000032686"/>
    </source>
</evidence>
<dbReference type="GO" id="GO:0001897">
    <property type="term" value="P:symbiont-mediated cytolysis of host cell"/>
    <property type="evidence" value="ECO:0007669"/>
    <property type="project" value="UniProtKB-ARBA"/>
</dbReference>
<dbReference type="OrthoDB" id="3875at10239"/>
<keyword evidence="6" id="KW-1185">Reference proteome</keyword>
<dbReference type="GO" id="GO:0009253">
    <property type="term" value="P:peptidoglycan catabolic process"/>
    <property type="evidence" value="ECO:0007669"/>
    <property type="project" value="InterPro"/>
</dbReference>
<name>A0A0D3MSS4_9CAUD</name>
<sequence length="352" mass="38155">MTNYDKTFMLGAGQGSSQKTSNEYIIIHDTANDNNQGDNSAYNEASYMHNNWQNAYTHAIAGWDRVYLVGEAGYVAYGAGNVANSRAPFQIELSHYSDPVKQRQSYVNYVNAIREYANKFGIPLTLDSGGKGIKSHKWVSDNIWGDHQDPYGYLARIGISKAQLATDLANGIGGTAPASKPASKPAPAPAPAPKPAPKPSKPAQKVPTNVVYGLHQKGGGWLGEITNFNNSNSNGFAGLPSNKHDLLYMRVTHGALKYRVHTIEDGWLGWVTNGNKNDTVNGCAGISGHTIDGVQAYFYTPSGEVYQQAHYRSQTAKRAGWLAPVVDDSDFAGIFGEPLDRLQVAISNTNPF</sequence>
<accession>A0A0D3MSS4</accession>
<keyword evidence="1" id="KW-0929">Antimicrobial</keyword>
<dbReference type="RefSeq" id="YP_009147716.1">
    <property type="nucleotide sequence ID" value="NC_027341.1"/>
</dbReference>
<dbReference type="SMART" id="SM00644">
    <property type="entry name" value="Ami_2"/>
    <property type="match status" value="1"/>
</dbReference>
<dbReference type="InterPro" id="IPR036505">
    <property type="entry name" value="Amidase/PGRP_sf"/>
</dbReference>
<evidence type="ECO:0000256" key="3">
    <source>
        <dbReference type="SAM" id="MobiDB-lite"/>
    </source>
</evidence>
<dbReference type="Gene3D" id="3.40.80.10">
    <property type="entry name" value="Peptidoglycan recognition protein-like"/>
    <property type="match status" value="1"/>
</dbReference>
<evidence type="ECO:0000313" key="5">
    <source>
        <dbReference type="EMBL" id="AIX12562.1"/>
    </source>
</evidence>
<dbReference type="GO" id="GO:0042742">
    <property type="term" value="P:defense response to bacterium"/>
    <property type="evidence" value="ECO:0007669"/>
    <property type="project" value="UniProtKB-KW"/>
</dbReference>
<dbReference type="SUPFAM" id="SSF55846">
    <property type="entry name" value="N-acetylmuramoyl-L-alanine amidase-like"/>
    <property type="match status" value="1"/>
</dbReference>
<dbReference type="KEGG" id="vg:24722325"/>
<keyword evidence="2" id="KW-0081">Bacteriolytic enzyme</keyword>
<dbReference type="GO" id="GO:0008745">
    <property type="term" value="F:N-acetylmuramoyl-L-alanine amidase activity"/>
    <property type="evidence" value="ECO:0007669"/>
    <property type="project" value="InterPro"/>
</dbReference>
<feature type="compositionally biased region" description="Pro residues" evidence="3">
    <location>
        <begin position="184"/>
        <end position="200"/>
    </location>
</feature>
<dbReference type="CDD" id="cd06583">
    <property type="entry name" value="PGRP"/>
    <property type="match status" value="1"/>
</dbReference>
<dbReference type="Proteomes" id="UP000032686">
    <property type="component" value="Segment"/>
</dbReference>
<dbReference type="Pfam" id="PF01510">
    <property type="entry name" value="Amidase_2"/>
    <property type="match status" value="1"/>
</dbReference>
<dbReference type="GeneID" id="24722325"/>
<dbReference type="EMBL" id="KM677185">
    <property type="protein sequence ID" value="AIX12562.1"/>
    <property type="molecule type" value="Genomic_DNA"/>
</dbReference>
<evidence type="ECO:0000259" key="4">
    <source>
        <dbReference type="SMART" id="SM00644"/>
    </source>
</evidence>